<dbReference type="AlphaFoldDB" id="A0A662D8Q7"/>
<dbReference type="EMBL" id="QMQB01000209">
    <property type="protein sequence ID" value="RLE11835.1"/>
    <property type="molecule type" value="Genomic_DNA"/>
</dbReference>
<dbReference type="Proteomes" id="UP000267654">
    <property type="component" value="Unassembled WGS sequence"/>
</dbReference>
<accession>A0A662D8Q7</accession>
<feature type="transmembrane region" description="Helical" evidence="1">
    <location>
        <begin position="6"/>
        <end position="30"/>
    </location>
</feature>
<evidence type="ECO:0000313" key="4">
    <source>
        <dbReference type="Proteomes" id="UP000267654"/>
    </source>
</evidence>
<evidence type="ECO:0000256" key="1">
    <source>
        <dbReference type="SAM" id="Phobius"/>
    </source>
</evidence>
<keyword evidence="1" id="KW-0472">Membrane</keyword>
<sequence>MNEIKGFFLVEVIIIIGILSIVLLILAGVFPLGFEAKHKAENYSTMGLLAQSLLEEIERDGYSSLDKKYPENSPGYGEGTGKFKNYPDINWQVEWWQTKIPNLRKIKVRVYGKVEKEGSPQQIEIVTYLANKN</sequence>
<name>A0A662D8Q7_UNCAE</name>
<evidence type="ECO:0000313" key="2">
    <source>
        <dbReference type="EMBL" id="HDN84236.1"/>
    </source>
</evidence>
<organism evidence="3 4">
    <name type="scientific">Aerophobetes bacterium</name>
    <dbReference type="NCBI Taxonomy" id="2030807"/>
    <lineage>
        <taxon>Bacteria</taxon>
        <taxon>Candidatus Aerophobota</taxon>
    </lineage>
</organism>
<reference evidence="2" key="2">
    <citation type="journal article" date="2020" name="mSystems">
        <title>Genome- and Community-Level Interaction Insights into Carbon Utilization and Element Cycling Functions of Hydrothermarchaeota in Hydrothermal Sediment.</title>
        <authorList>
            <person name="Zhou Z."/>
            <person name="Liu Y."/>
            <person name="Xu W."/>
            <person name="Pan J."/>
            <person name="Luo Z.H."/>
            <person name="Li M."/>
        </authorList>
    </citation>
    <scope>NUCLEOTIDE SEQUENCE [LARGE SCALE GENOMIC DNA]</scope>
    <source>
        <strain evidence="2">HyVt-219</strain>
    </source>
</reference>
<dbReference type="EMBL" id="DRBC01000037">
    <property type="protein sequence ID" value="HDN84236.1"/>
    <property type="molecule type" value="Genomic_DNA"/>
</dbReference>
<comment type="caution">
    <text evidence="3">The sequence shown here is derived from an EMBL/GenBank/DDBJ whole genome shotgun (WGS) entry which is preliminary data.</text>
</comment>
<evidence type="ECO:0000313" key="3">
    <source>
        <dbReference type="EMBL" id="RLE11835.1"/>
    </source>
</evidence>
<reference evidence="3 4" key="1">
    <citation type="submission" date="2018-06" db="EMBL/GenBank/DDBJ databases">
        <title>Extensive metabolic versatility and redundancy in microbially diverse, dynamic hydrothermal sediments.</title>
        <authorList>
            <person name="Dombrowski N."/>
            <person name="Teske A."/>
            <person name="Baker B.J."/>
        </authorList>
    </citation>
    <scope>NUCLEOTIDE SEQUENCE [LARGE SCALE GENOMIC DNA]</scope>
    <source>
        <strain evidence="3">B19_G9</strain>
    </source>
</reference>
<dbReference type="Proteomes" id="UP000885660">
    <property type="component" value="Unassembled WGS sequence"/>
</dbReference>
<keyword evidence="1" id="KW-0812">Transmembrane</keyword>
<protein>
    <recommendedName>
        <fullName evidence="5">Prepilin-type N-terminal cleavage/methylation domain-containing protein</fullName>
    </recommendedName>
</protein>
<evidence type="ECO:0008006" key="5">
    <source>
        <dbReference type="Google" id="ProtNLM"/>
    </source>
</evidence>
<keyword evidence="1" id="KW-1133">Transmembrane helix</keyword>
<proteinExistence type="predicted"/>
<gene>
    <name evidence="3" type="ORF">DRI96_05545</name>
    <name evidence="2" type="ORF">ENG47_00585</name>
</gene>